<evidence type="ECO:0000313" key="6">
    <source>
        <dbReference type="Proteomes" id="UP000664209"/>
    </source>
</evidence>
<gene>
    <name evidence="5" type="ORF">J4G33_03380</name>
</gene>
<dbReference type="EMBL" id="JAGEMK010000001">
    <property type="protein sequence ID" value="MBO1750838.1"/>
    <property type="molecule type" value="Genomic_DNA"/>
</dbReference>
<dbReference type="GO" id="GO:0015035">
    <property type="term" value="F:protein-disulfide reductase activity"/>
    <property type="evidence" value="ECO:0007669"/>
    <property type="project" value="TreeGrafter"/>
</dbReference>
<dbReference type="GO" id="GO:0005737">
    <property type="term" value="C:cytoplasm"/>
    <property type="evidence" value="ECO:0007669"/>
    <property type="project" value="TreeGrafter"/>
</dbReference>
<dbReference type="PANTHER" id="PTHR45663:SF11">
    <property type="entry name" value="GEO12009P1"/>
    <property type="match status" value="1"/>
</dbReference>
<accession>A0A939LNN6</accession>
<dbReference type="InterPro" id="IPR011990">
    <property type="entry name" value="TPR-like_helical_dom_sf"/>
</dbReference>
<dbReference type="AlphaFoldDB" id="A0A939LNN6"/>
<dbReference type="Gene3D" id="1.25.40.10">
    <property type="entry name" value="Tetratricopeptide repeat domain"/>
    <property type="match status" value="1"/>
</dbReference>
<dbReference type="Gene3D" id="3.40.30.10">
    <property type="entry name" value="Glutaredoxin"/>
    <property type="match status" value="1"/>
</dbReference>
<dbReference type="InterPro" id="IPR036249">
    <property type="entry name" value="Thioredoxin-like_sf"/>
</dbReference>
<evidence type="ECO:0000256" key="3">
    <source>
        <dbReference type="SAM" id="MobiDB-lite"/>
    </source>
</evidence>
<feature type="region of interest" description="Disordered" evidence="3">
    <location>
        <begin position="20"/>
        <end position="42"/>
    </location>
</feature>
<evidence type="ECO:0000313" key="5">
    <source>
        <dbReference type="EMBL" id="MBO1750838.1"/>
    </source>
</evidence>
<dbReference type="PANTHER" id="PTHR45663">
    <property type="entry name" value="GEO12009P1"/>
    <property type="match status" value="1"/>
</dbReference>
<dbReference type="SUPFAM" id="SSF48452">
    <property type="entry name" value="TPR-like"/>
    <property type="match status" value="1"/>
</dbReference>
<comment type="similarity">
    <text evidence="1">Belongs to the thioredoxin family.</text>
</comment>
<dbReference type="Pfam" id="PF00085">
    <property type="entry name" value="Thioredoxin"/>
    <property type="match status" value="1"/>
</dbReference>
<organism evidence="5 6">
    <name type="scientific">Actinotalea soli</name>
    <dbReference type="NCBI Taxonomy" id="2819234"/>
    <lineage>
        <taxon>Bacteria</taxon>
        <taxon>Bacillati</taxon>
        <taxon>Actinomycetota</taxon>
        <taxon>Actinomycetes</taxon>
        <taxon>Micrococcales</taxon>
        <taxon>Cellulomonadaceae</taxon>
        <taxon>Actinotalea</taxon>
    </lineage>
</organism>
<feature type="domain" description="Thioredoxin" evidence="4">
    <location>
        <begin position="22"/>
        <end position="151"/>
    </location>
</feature>
<keyword evidence="2" id="KW-0676">Redox-active center</keyword>
<evidence type="ECO:0000259" key="4">
    <source>
        <dbReference type="PROSITE" id="PS51352"/>
    </source>
</evidence>
<dbReference type="RefSeq" id="WP_208054455.1">
    <property type="nucleotide sequence ID" value="NZ_JAGEMK010000001.1"/>
</dbReference>
<evidence type="ECO:0000256" key="1">
    <source>
        <dbReference type="ARBA" id="ARBA00008987"/>
    </source>
</evidence>
<evidence type="ECO:0000256" key="2">
    <source>
        <dbReference type="ARBA" id="ARBA00023284"/>
    </source>
</evidence>
<protein>
    <submittedName>
        <fullName evidence="5">Tetratricopeptide repeat protein</fullName>
    </submittedName>
</protein>
<dbReference type="GO" id="GO:0006950">
    <property type="term" value="P:response to stress"/>
    <property type="evidence" value="ECO:0007669"/>
    <property type="project" value="UniProtKB-ARBA"/>
</dbReference>
<proteinExistence type="inferred from homology"/>
<name>A0A939LNN6_9CELL</name>
<dbReference type="InterPro" id="IPR013766">
    <property type="entry name" value="Thioredoxin_domain"/>
</dbReference>
<keyword evidence="6" id="KW-1185">Reference proteome</keyword>
<sequence>MSQQPVGNQPRLDVRGAVDLSGLGRTPAPAPGGPPTGGGAATPGYVVDVTEASFADVVQQSVQVPVVFVLWAAWSEVAAEVVKDLVALADEFEGRFLLARVDSEASPQIAQAFQAQSVPSVVAVLKGQPVPLFQGQASTEDVRAVLTQLLEAAAANGVTGRVEAGPVEPETEEPAEPPLPPLHQAAYDAIERDDLDAAAAAYDQALLEDPRDDMARAGRAQVELLRRTQGADLAAVRSAAADAPRDVEAQLAVADLDVLGGKVEDAFVRLVDLVRVTAGEEREAVRVRLVELFGVVGDDDPRVMAARRSLASALY</sequence>
<dbReference type="Pfam" id="PF14561">
    <property type="entry name" value="TPR_20"/>
    <property type="match status" value="1"/>
</dbReference>
<dbReference type="Proteomes" id="UP000664209">
    <property type="component" value="Unassembled WGS sequence"/>
</dbReference>
<reference evidence="5" key="1">
    <citation type="submission" date="2021-03" db="EMBL/GenBank/DDBJ databases">
        <title>Actinotalea soli sp. nov., isolated from soil.</title>
        <authorList>
            <person name="Ping W."/>
            <person name="Zhang J."/>
        </authorList>
    </citation>
    <scope>NUCLEOTIDE SEQUENCE</scope>
    <source>
        <strain evidence="5">BY-33</strain>
    </source>
</reference>
<comment type="caution">
    <text evidence="5">The sequence shown here is derived from an EMBL/GenBank/DDBJ whole genome shotgun (WGS) entry which is preliminary data.</text>
</comment>
<dbReference type="SUPFAM" id="SSF52833">
    <property type="entry name" value="Thioredoxin-like"/>
    <property type="match status" value="1"/>
</dbReference>
<dbReference type="PROSITE" id="PS51352">
    <property type="entry name" value="THIOREDOXIN_2"/>
    <property type="match status" value="1"/>
</dbReference>